<name>A0A9P6CGE4_9AGAR</name>
<keyword evidence="3" id="KW-1185">Reference proteome</keyword>
<proteinExistence type="predicted"/>
<protein>
    <submittedName>
        <fullName evidence="2">Survival protein sure-like phosphatase/nucleotidase</fullName>
    </submittedName>
</protein>
<dbReference type="Pfam" id="PF01975">
    <property type="entry name" value="SurE"/>
    <property type="match status" value="1"/>
</dbReference>
<dbReference type="PANTHER" id="PTHR47551">
    <property type="entry name" value="TUBULIN--TYROSINE LIGASE PBY1-RELATED"/>
    <property type="match status" value="1"/>
</dbReference>
<sequence length="343" mass="37435">MSTSPMSKPRVLLTNDDGPPNPLESPYILGLYKVLTQQLGWDVKVVIPSSQKSWIGKAFHIKEITTGSYFYPKEDGQGEISNVPRILREGEIAEWILLDGTPATCANVGLHNIFPGQIDLVISGPNLGRNTSAAFSLSSGTIGAALSSSLSKFRSIAISYGTILHPTPQDLFEPAHKLTGGIIQYLWYNWGVDEGGPRAREIDLYSVNIPLIQELLSDDGLTICWTTIWRNSYGQLFKQVVSSPKLKQKTSINQIAGPDVLSSNVDSSVPDHGEATQLHGLAFKFSPNMSDIINPSLSTLPVGSDGWAIQKGWVSVTPLRASYGEPTQEKAGDITDKIWKMRL</sequence>
<dbReference type="NCBIfam" id="TIGR00087">
    <property type="entry name" value="surE"/>
    <property type="match status" value="1"/>
</dbReference>
<dbReference type="Proteomes" id="UP000807353">
    <property type="component" value="Unassembled WGS sequence"/>
</dbReference>
<dbReference type="EMBL" id="MU150308">
    <property type="protein sequence ID" value="KAF9459924.1"/>
    <property type="molecule type" value="Genomic_DNA"/>
</dbReference>
<dbReference type="PANTHER" id="PTHR47551:SF1">
    <property type="entry name" value="TUBULIN--TYROSINE LIGASE PBY1-RELATED"/>
    <property type="match status" value="1"/>
</dbReference>
<dbReference type="OrthoDB" id="202825at2759"/>
<reference evidence="2" key="1">
    <citation type="submission" date="2020-11" db="EMBL/GenBank/DDBJ databases">
        <authorList>
            <consortium name="DOE Joint Genome Institute"/>
            <person name="Ahrendt S."/>
            <person name="Riley R."/>
            <person name="Andreopoulos W."/>
            <person name="Labutti K."/>
            <person name="Pangilinan J."/>
            <person name="Ruiz-Duenas F.J."/>
            <person name="Barrasa J.M."/>
            <person name="Sanchez-Garcia M."/>
            <person name="Camarero S."/>
            <person name="Miyauchi S."/>
            <person name="Serrano A."/>
            <person name="Linde D."/>
            <person name="Babiker R."/>
            <person name="Drula E."/>
            <person name="Ayuso-Fernandez I."/>
            <person name="Pacheco R."/>
            <person name="Padilla G."/>
            <person name="Ferreira P."/>
            <person name="Barriuso J."/>
            <person name="Kellner H."/>
            <person name="Castanera R."/>
            <person name="Alfaro M."/>
            <person name="Ramirez L."/>
            <person name="Pisabarro A.G."/>
            <person name="Kuo A."/>
            <person name="Tritt A."/>
            <person name="Lipzen A."/>
            <person name="He G."/>
            <person name="Yan M."/>
            <person name="Ng V."/>
            <person name="Cullen D."/>
            <person name="Martin F."/>
            <person name="Rosso M.-N."/>
            <person name="Henrissat B."/>
            <person name="Hibbett D."/>
            <person name="Martinez A.T."/>
            <person name="Grigoriev I.V."/>
        </authorList>
    </citation>
    <scope>NUCLEOTIDE SEQUENCE</scope>
    <source>
        <strain evidence="2">CBS 247.69</strain>
    </source>
</reference>
<dbReference type="AlphaFoldDB" id="A0A9P6CGE4"/>
<accession>A0A9P6CGE4</accession>
<dbReference type="Gene3D" id="3.40.1210.10">
    <property type="entry name" value="Survival protein SurE-like phosphatase/nucleotidase"/>
    <property type="match status" value="1"/>
</dbReference>
<feature type="domain" description="Survival protein SurE-like phosphatase/nucleotidase" evidence="1">
    <location>
        <begin position="11"/>
        <end position="233"/>
    </location>
</feature>
<comment type="caution">
    <text evidence="2">The sequence shown here is derived from an EMBL/GenBank/DDBJ whole genome shotgun (WGS) entry which is preliminary data.</text>
</comment>
<gene>
    <name evidence="2" type="ORF">BDZ94DRAFT_1324451</name>
</gene>
<dbReference type="InterPro" id="IPR027746">
    <property type="entry name" value="TTL"/>
</dbReference>
<dbReference type="GO" id="GO:0016787">
    <property type="term" value="F:hydrolase activity"/>
    <property type="evidence" value="ECO:0007669"/>
    <property type="project" value="InterPro"/>
</dbReference>
<dbReference type="InterPro" id="IPR002828">
    <property type="entry name" value="SurE-like_Pase/nucleotidase"/>
</dbReference>
<dbReference type="InterPro" id="IPR036523">
    <property type="entry name" value="SurE-like_sf"/>
</dbReference>
<dbReference type="SUPFAM" id="SSF64167">
    <property type="entry name" value="SurE-like"/>
    <property type="match status" value="1"/>
</dbReference>
<dbReference type="GO" id="GO:0000932">
    <property type="term" value="C:P-body"/>
    <property type="evidence" value="ECO:0007669"/>
    <property type="project" value="TreeGrafter"/>
</dbReference>
<evidence type="ECO:0000259" key="1">
    <source>
        <dbReference type="Pfam" id="PF01975"/>
    </source>
</evidence>
<evidence type="ECO:0000313" key="3">
    <source>
        <dbReference type="Proteomes" id="UP000807353"/>
    </source>
</evidence>
<evidence type="ECO:0000313" key="2">
    <source>
        <dbReference type="EMBL" id="KAF9459924.1"/>
    </source>
</evidence>
<organism evidence="2 3">
    <name type="scientific">Collybia nuda</name>
    <dbReference type="NCBI Taxonomy" id="64659"/>
    <lineage>
        <taxon>Eukaryota</taxon>
        <taxon>Fungi</taxon>
        <taxon>Dikarya</taxon>
        <taxon>Basidiomycota</taxon>
        <taxon>Agaricomycotina</taxon>
        <taxon>Agaricomycetes</taxon>
        <taxon>Agaricomycetidae</taxon>
        <taxon>Agaricales</taxon>
        <taxon>Tricholomatineae</taxon>
        <taxon>Clitocybaceae</taxon>
        <taxon>Collybia</taxon>
    </lineage>
</organism>